<proteinExistence type="predicted"/>
<dbReference type="EMBL" id="JAVIJP010000007">
    <property type="protein sequence ID" value="KAL3649119.1"/>
    <property type="molecule type" value="Genomic_DNA"/>
</dbReference>
<protein>
    <submittedName>
        <fullName evidence="1">Uncharacterized protein</fullName>
    </submittedName>
</protein>
<dbReference type="InterPro" id="IPR036965">
    <property type="entry name" value="Terpene_synth_N_sf"/>
</dbReference>
<evidence type="ECO:0000313" key="2">
    <source>
        <dbReference type="Proteomes" id="UP001632038"/>
    </source>
</evidence>
<organism evidence="1 2">
    <name type="scientific">Castilleja foliolosa</name>
    <dbReference type="NCBI Taxonomy" id="1961234"/>
    <lineage>
        <taxon>Eukaryota</taxon>
        <taxon>Viridiplantae</taxon>
        <taxon>Streptophyta</taxon>
        <taxon>Embryophyta</taxon>
        <taxon>Tracheophyta</taxon>
        <taxon>Spermatophyta</taxon>
        <taxon>Magnoliopsida</taxon>
        <taxon>eudicotyledons</taxon>
        <taxon>Gunneridae</taxon>
        <taxon>Pentapetalae</taxon>
        <taxon>asterids</taxon>
        <taxon>lamiids</taxon>
        <taxon>Lamiales</taxon>
        <taxon>Orobanchaceae</taxon>
        <taxon>Pedicularideae</taxon>
        <taxon>Castillejinae</taxon>
        <taxon>Castilleja</taxon>
    </lineage>
</organism>
<keyword evidence="2" id="KW-1185">Reference proteome</keyword>
<dbReference type="Proteomes" id="UP001632038">
    <property type="component" value="Unassembled WGS sequence"/>
</dbReference>
<sequence length="155" mass="17850">MALSIQVPPPLHCLLSHKLPNNCFSSGNQILKQLHIGTKQLYPQRRRSANYSLPSYGKYSEFHESNGNKNTHHSEEGTIKKMEVEIRWRLENDINVVEPLALLELIDVDIHRLGIGYRFQESTNKALDRVALLLQYSSTKLILNDQHKILHNSIE</sequence>
<comment type="caution">
    <text evidence="1">The sequence shown here is derived from an EMBL/GenBank/DDBJ whole genome shotgun (WGS) entry which is preliminary data.</text>
</comment>
<gene>
    <name evidence="1" type="ORF">CASFOL_005522</name>
</gene>
<name>A0ABD3E7P3_9LAMI</name>
<accession>A0ABD3E7P3</accession>
<evidence type="ECO:0000313" key="1">
    <source>
        <dbReference type="EMBL" id="KAL3649119.1"/>
    </source>
</evidence>
<reference evidence="2" key="1">
    <citation type="journal article" date="2024" name="IScience">
        <title>Strigolactones Initiate the Formation of Haustorium-like Structures in Castilleja.</title>
        <authorList>
            <person name="Buerger M."/>
            <person name="Peterson D."/>
            <person name="Chory J."/>
        </authorList>
    </citation>
    <scope>NUCLEOTIDE SEQUENCE [LARGE SCALE GENOMIC DNA]</scope>
</reference>
<dbReference type="AlphaFoldDB" id="A0ABD3E7P3"/>
<dbReference type="Gene3D" id="1.50.10.130">
    <property type="entry name" value="Terpene synthase, N-terminal domain"/>
    <property type="match status" value="1"/>
</dbReference>